<evidence type="ECO:0000313" key="3">
    <source>
        <dbReference type="Proteomes" id="UP000276982"/>
    </source>
</evidence>
<name>A0A3P3Q379_9FIRM</name>
<protein>
    <submittedName>
        <fullName evidence="2">DUF1492 domain-containing protein</fullName>
    </submittedName>
</protein>
<comment type="caution">
    <text evidence="2">The sequence shown here is derived from an EMBL/GenBank/DDBJ whole genome shotgun (WGS) entry which is preliminary data.</text>
</comment>
<dbReference type="EMBL" id="RRCM01000001">
    <property type="protein sequence ID" value="RRJ15494.1"/>
    <property type="molecule type" value="Genomic_DNA"/>
</dbReference>
<dbReference type="RefSeq" id="WP_124950254.1">
    <property type="nucleotide sequence ID" value="NZ_RRCM01000001.1"/>
</dbReference>
<proteinExistence type="predicted"/>
<dbReference type="InterPro" id="IPR010861">
    <property type="entry name" value="DUF1492"/>
</dbReference>
<dbReference type="SUPFAM" id="SSF88659">
    <property type="entry name" value="Sigma3 and sigma4 domains of RNA polymerase sigma factors"/>
    <property type="match status" value="1"/>
</dbReference>
<keyword evidence="1" id="KW-0175">Coiled coil</keyword>
<gene>
    <name evidence="2" type="ORF">EHW90_00130</name>
</gene>
<dbReference type="InterPro" id="IPR013324">
    <property type="entry name" value="RNA_pol_sigma_r3/r4-like"/>
</dbReference>
<reference evidence="2 3" key="1">
    <citation type="submission" date="2018-11" db="EMBL/GenBank/DDBJ databases">
        <title>Genome sequencing of Lachnoanaerobaculum orale DSM 24553T.</title>
        <authorList>
            <person name="Kook J.-K."/>
            <person name="Park S.-N."/>
            <person name="Lim Y.K."/>
        </authorList>
    </citation>
    <scope>NUCLEOTIDE SEQUENCE [LARGE SCALE GENOMIC DNA]</scope>
    <source>
        <strain evidence="2 3">DSM 24553</strain>
    </source>
</reference>
<feature type="coiled-coil region" evidence="1">
    <location>
        <begin position="59"/>
        <end position="90"/>
    </location>
</feature>
<accession>A0A3P3Q379</accession>
<evidence type="ECO:0000313" key="2">
    <source>
        <dbReference type="EMBL" id="RRJ15494.1"/>
    </source>
</evidence>
<dbReference type="AlphaFoldDB" id="A0A3P3Q379"/>
<keyword evidence="3" id="KW-1185">Reference proteome</keyword>
<dbReference type="Pfam" id="PF07374">
    <property type="entry name" value="DUF1492"/>
    <property type="match status" value="1"/>
</dbReference>
<dbReference type="Proteomes" id="UP000276982">
    <property type="component" value="Unassembled WGS sequence"/>
</dbReference>
<sequence length="137" mass="16224">MTAKEYLNQLISIEKLIQVKTTERERLMALATKVTSALNDCKVETSPDNTKTQNIIIKMAELREEIEEQASRYTSLYRKIEEEIDDIEDDRYKLLLMMRYMKGASFSDIADKLGYEKRWTLVLHKRALKDFEKRHCI</sequence>
<organism evidence="2 3">
    <name type="scientific">Lachnoanaerobaculum orale</name>
    <dbReference type="NCBI Taxonomy" id="979627"/>
    <lineage>
        <taxon>Bacteria</taxon>
        <taxon>Bacillati</taxon>
        <taxon>Bacillota</taxon>
        <taxon>Clostridia</taxon>
        <taxon>Lachnospirales</taxon>
        <taxon>Lachnospiraceae</taxon>
        <taxon>Lachnoanaerobaculum</taxon>
    </lineage>
</organism>
<evidence type="ECO:0000256" key="1">
    <source>
        <dbReference type="SAM" id="Coils"/>
    </source>
</evidence>